<organism evidence="1 2">
    <name type="scientific">Ephemerocybe angulata</name>
    <dbReference type="NCBI Taxonomy" id="980116"/>
    <lineage>
        <taxon>Eukaryota</taxon>
        <taxon>Fungi</taxon>
        <taxon>Dikarya</taxon>
        <taxon>Basidiomycota</taxon>
        <taxon>Agaricomycotina</taxon>
        <taxon>Agaricomycetes</taxon>
        <taxon>Agaricomycetidae</taxon>
        <taxon>Agaricales</taxon>
        <taxon>Agaricineae</taxon>
        <taxon>Psathyrellaceae</taxon>
        <taxon>Ephemerocybe</taxon>
    </lineage>
</organism>
<dbReference type="OrthoDB" id="10636221at2759"/>
<gene>
    <name evidence="1" type="ORF">DFP72DRAFT_830309</name>
</gene>
<evidence type="ECO:0000313" key="2">
    <source>
        <dbReference type="Proteomes" id="UP000521943"/>
    </source>
</evidence>
<reference evidence="1 2" key="1">
    <citation type="submission" date="2020-07" db="EMBL/GenBank/DDBJ databases">
        <title>Comparative genomics of pyrophilous fungi reveals a link between fire events and developmental genes.</title>
        <authorList>
            <consortium name="DOE Joint Genome Institute"/>
            <person name="Steindorff A.S."/>
            <person name="Carver A."/>
            <person name="Calhoun S."/>
            <person name="Stillman K."/>
            <person name="Liu H."/>
            <person name="Lipzen A."/>
            <person name="Pangilinan J."/>
            <person name="Labutti K."/>
            <person name="Bruns T.D."/>
            <person name="Grigoriev I.V."/>
        </authorList>
    </citation>
    <scope>NUCLEOTIDE SEQUENCE [LARGE SCALE GENOMIC DNA]</scope>
    <source>
        <strain evidence="1 2">CBS 144469</strain>
    </source>
</reference>
<accession>A0A8H6H9X9</accession>
<dbReference type="Proteomes" id="UP000521943">
    <property type="component" value="Unassembled WGS sequence"/>
</dbReference>
<sequence length="128" mass="15141">MLTDYLKHKLAHNLLHIDHLPCSSALLPRRQPRPSWELSRYNFTERNLDQDITLGSWYPPPLRHKGPQAMKTCDIITLYKHIYCKIFLSNILDIPSNKEQCDWIQRIEVTKSLNYTINQKHMKPSFPA</sequence>
<proteinExistence type="predicted"/>
<evidence type="ECO:0000313" key="1">
    <source>
        <dbReference type="EMBL" id="KAF6742615.1"/>
    </source>
</evidence>
<keyword evidence="2" id="KW-1185">Reference proteome</keyword>
<dbReference type="AlphaFoldDB" id="A0A8H6H9X9"/>
<dbReference type="EMBL" id="JACGCI010000179">
    <property type="protein sequence ID" value="KAF6742615.1"/>
    <property type="molecule type" value="Genomic_DNA"/>
</dbReference>
<comment type="caution">
    <text evidence="1">The sequence shown here is derived from an EMBL/GenBank/DDBJ whole genome shotgun (WGS) entry which is preliminary data.</text>
</comment>
<protein>
    <submittedName>
        <fullName evidence="1">Uncharacterized protein</fullName>
    </submittedName>
</protein>
<name>A0A8H6H9X9_9AGAR</name>